<sequence length="71" mass="7978">MVDDDDDDIILVSFRLEKVNRMRRCFVSMRVFPTAISLCVFLLPVLTLCGHCDRCVGASPAKTGRCPECKL</sequence>
<proteinExistence type="predicted"/>
<organism evidence="2 3">
    <name type="scientific">Caerostris extrusa</name>
    <name type="common">Bark spider</name>
    <name type="synonym">Caerostris bankana</name>
    <dbReference type="NCBI Taxonomy" id="172846"/>
    <lineage>
        <taxon>Eukaryota</taxon>
        <taxon>Metazoa</taxon>
        <taxon>Ecdysozoa</taxon>
        <taxon>Arthropoda</taxon>
        <taxon>Chelicerata</taxon>
        <taxon>Arachnida</taxon>
        <taxon>Araneae</taxon>
        <taxon>Araneomorphae</taxon>
        <taxon>Entelegynae</taxon>
        <taxon>Araneoidea</taxon>
        <taxon>Araneidae</taxon>
        <taxon>Caerostris</taxon>
    </lineage>
</organism>
<protein>
    <submittedName>
        <fullName evidence="2">Uncharacterized protein</fullName>
    </submittedName>
</protein>
<evidence type="ECO:0000313" key="3">
    <source>
        <dbReference type="Proteomes" id="UP001054945"/>
    </source>
</evidence>
<keyword evidence="1" id="KW-0812">Transmembrane</keyword>
<keyword evidence="1" id="KW-0472">Membrane</keyword>
<evidence type="ECO:0000313" key="2">
    <source>
        <dbReference type="EMBL" id="GIY86168.1"/>
    </source>
</evidence>
<comment type="caution">
    <text evidence="2">The sequence shown here is derived from an EMBL/GenBank/DDBJ whole genome shotgun (WGS) entry which is preliminary data.</text>
</comment>
<accession>A0AAV4WV54</accession>
<evidence type="ECO:0000256" key="1">
    <source>
        <dbReference type="SAM" id="Phobius"/>
    </source>
</evidence>
<feature type="transmembrane region" description="Helical" evidence="1">
    <location>
        <begin position="25"/>
        <end position="46"/>
    </location>
</feature>
<name>A0AAV4WV54_CAEEX</name>
<dbReference type="AlphaFoldDB" id="A0AAV4WV54"/>
<reference evidence="2 3" key="1">
    <citation type="submission" date="2021-06" db="EMBL/GenBank/DDBJ databases">
        <title>Caerostris extrusa draft genome.</title>
        <authorList>
            <person name="Kono N."/>
            <person name="Arakawa K."/>
        </authorList>
    </citation>
    <scope>NUCLEOTIDE SEQUENCE [LARGE SCALE GENOMIC DNA]</scope>
</reference>
<keyword evidence="1" id="KW-1133">Transmembrane helix</keyword>
<dbReference type="Proteomes" id="UP001054945">
    <property type="component" value="Unassembled WGS sequence"/>
</dbReference>
<keyword evidence="3" id="KW-1185">Reference proteome</keyword>
<dbReference type="EMBL" id="BPLR01016752">
    <property type="protein sequence ID" value="GIY86168.1"/>
    <property type="molecule type" value="Genomic_DNA"/>
</dbReference>
<gene>
    <name evidence="2" type="ORF">CEXT_295491</name>
</gene>